<dbReference type="CDD" id="cd06850">
    <property type="entry name" value="biotinyl_domain"/>
    <property type="match status" value="1"/>
</dbReference>
<dbReference type="PROSITE" id="PS00188">
    <property type="entry name" value="BIOTIN"/>
    <property type="match status" value="1"/>
</dbReference>
<organism evidence="3 4">
    <name type="scientific">Helcococcus ovis</name>
    <dbReference type="NCBI Taxonomy" id="72026"/>
    <lineage>
        <taxon>Bacteria</taxon>
        <taxon>Bacillati</taxon>
        <taxon>Bacillota</taxon>
        <taxon>Tissierellia</taxon>
        <taxon>Tissierellales</taxon>
        <taxon>Peptoniphilaceae</taxon>
        <taxon>Helcococcus</taxon>
    </lineage>
</organism>
<sequence length="116" mass="12878">MKRYEVTVNGEIYEVSLRELKDNEKVSITNNLEENTSKKVNKSNNSDGFTVKSPMGGVIVSIKVKENQTVKSGDTLFILGAMKMETEITAPQDGIVKSILVNESQEVESNQELIII</sequence>
<dbReference type="InterPro" id="IPR000089">
    <property type="entry name" value="Biotin_lipoyl"/>
</dbReference>
<reference evidence="3 4" key="1">
    <citation type="submission" date="2019-01" db="EMBL/GenBank/DDBJ databases">
        <title>Draft Genome Sequences of Helcococcus ovis Strains Isolated from the Uterus and Vagina of Dairy Cows with Metritis.</title>
        <authorList>
            <person name="Cunha F."/>
            <person name="Jeon S.J."/>
            <person name="Kutzer P."/>
            <person name="Galvao K.N."/>
        </authorList>
    </citation>
    <scope>NUCLEOTIDE SEQUENCE [LARGE SCALE GENOMIC DNA]</scope>
    <source>
        <strain evidence="3 4">KG-37</strain>
    </source>
</reference>
<dbReference type="RefSeq" id="WP_134710824.1">
    <property type="nucleotide sequence ID" value="NZ_CP119081.1"/>
</dbReference>
<name>A0A4R9C387_9FIRM</name>
<dbReference type="GeneID" id="97031761"/>
<keyword evidence="4" id="KW-1185">Reference proteome</keyword>
<feature type="domain" description="Lipoyl-binding" evidence="2">
    <location>
        <begin position="40"/>
        <end position="116"/>
    </location>
</feature>
<dbReference type="AlphaFoldDB" id="A0A4R9C387"/>
<accession>A0A4R9C387</accession>
<keyword evidence="1" id="KW-0092">Biotin</keyword>
<dbReference type="OrthoDB" id="9811735at2"/>
<gene>
    <name evidence="3" type="ORF">EQF91_00445</name>
</gene>
<dbReference type="InterPro" id="IPR001882">
    <property type="entry name" value="Biotin_BS"/>
</dbReference>
<dbReference type="PANTHER" id="PTHR45266">
    <property type="entry name" value="OXALOACETATE DECARBOXYLASE ALPHA CHAIN"/>
    <property type="match status" value="1"/>
</dbReference>
<evidence type="ECO:0000256" key="1">
    <source>
        <dbReference type="ARBA" id="ARBA00023267"/>
    </source>
</evidence>
<dbReference type="PANTHER" id="PTHR45266:SF3">
    <property type="entry name" value="OXALOACETATE DECARBOXYLASE ALPHA CHAIN"/>
    <property type="match status" value="1"/>
</dbReference>
<proteinExistence type="predicted"/>
<protein>
    <submittedName>
        <fullName evidence="3">Biotin/lipoyl-binding protein</fullName>
    </submittedName>
</protein>
<evidence type="ECO:0000313" key="4">
    <source>
        <dbReference type="Proteomes" id="UP000297454"/>
    </source>
</evidence>
<dbReference type="Pfam" id="PF00364">
    <property type="entry name" value="Biotin_lipoyl"/>
    <property type="match status" value="1"/>
</dbReference>
<dbReference type="PROSITE" id="PS50968">
    <property type="entry name" value="BIOTINYL_LIPOYL"/>
    <property type="match status" value="1"/>
</dbReference>
<evidence type="ECO:0000313" key="3">
    <source>
        <dbReference type="EMBL" id="TFF67700.1"/>
    </source>
</evidence>
<evidence type="ECO:0000259" key="2">
    <source>
        <dbReference type="PROSITE" id="PS50968"/>
    </source>
</evidence>
<dbReference type="Gene3D" id="2.40.50.100">
    <property type="match status" value="1"/>
</dbReference>
<dbReference type="FunFam" id="2.40.50.100:FF:000003">
    <property type="entry name" value="Acetyl-CoA carboxylase biotin carboxyl carrier protein"/>
    <property type="match status" value="1"/>
</dbReference>
<dbReference type="InterPro" id="IPR050709">
    <property type="entry name" value="Biotin_Carboxyl_Carrier/Decarb"/>
</dbReference>
<dbReference type="EMBL" id="SCFR01000001">
    <property type="protein sequence ID" value="TFF67700.1"/>
    <property type="molecule type" value="Genomic_DNA"/>
</dbReference>
<comment type="caution">
    <text evidence="3">The sequence shown here is derived from an EMBL/GenBank/DDBJ whole genome shotgun (WGS) entry which is preliminary data.</text>
</comment>
<dbReference type="SUPFAM" id="SSF51230">
    <property type="entry name" value="Single hybrid motif"/>
    <property type="match status" value="1"/>
</dbReference>
<dbReference type="InterPro" id="IPR011053">
    <property type="entry name" value="Single_hybrid_motif"/>
</dbReference>
<dbReference type="Proteomes" id="UP000297454">
    <property type="component" value="Unassembled WGS sequence"/>
</dbReference>